<sequence>MATASTAGEVMRVVLPPLLKVQFRERCTQQGQNMSERMRQLIAQDVSSEATPAQRLSQILASTQAKNEASALPALSIDDIDAFIDEIREERIAKAHVA</sequence>
<dbReference type="EMBL" id="JAYMFF010000002">
    <property type="protein sequence ID" value="MEC4175079.1"/>
    <property type="molecule type" value="Genomic_DNA"/>
</dbReference>
<evidence type="ECO:0008006" key="3">
    <source>
        <dbReference type="Google" id="ProtNLM"/>
    </source>
</evidence>
<gene>
    <name evidence="1" type="ORF">VIN30_01265</name>
</gene>
<accession>A0ABU6IF55</accession>
<keyword evidence="2" id="KW-1185">Reference proteome</keyword>
<organism evidence="1 2">
    <name type="scientific">Adlercreutzia wanghongyangiae</name>
    <dbReference type="NCBI Taxonomy" id="3111451"/>
    <lineage>
        <taxon>Bacteria</taxon>
        <taxon>Bacillati</taxon>
        <taxon>Actinomycetota</taxon>
        <taxon>Coriobacteriia</taxon>
        <taxon>Eggerthellales</taxon>
        <taxon>Eggerthellaceae</taxon>
        <taxon>Adlercreutzia</taxon>
    </lineage>
</organism>
<protein>
    <recommendedName>
        <fullName evidence="3">Arc family DNA-binding protein</fullName>
    </recommendedName>
</protein>
<reference evidence="1 2" key="1">
    <citation type="submission" date="2024-01" db="EMBL/GenBank/DDBJ databases">
        <title>novel species in genus Adlercreutzia.</title>
        <authorList>
            <person name="Liu X."/>
        </authorList>
    </citation>
    <scope>NUCLEOTIDE SEQUENCE [LARGE SCALE GENOMIC DNA]</scope>
    <source>
        <strain evidence="1 2">R7</strain>
    </source>
</reference>
<comment type="caution">
    <text evidence="1">The sequence shown here is derived from an EMBL/GenBank/DDBJ whole genome shotgun (WGS) entry which is preliminary data.</text>
</comment>
<dbReference type="Proteomes" id="UP001349994">
    <property type="component" value="Unassembled WGS sequence"/>
</dbReference>
<dbReference type="RefSeq" id="WP_326424758.1">
    <property type="nucleotide sequence ID" value="NZ_JAYMFF010000002.1"/>
</dbReference>
<evidence type="ECO:0000313" key="2">
    <source>
        <dbReference type="Proteomes" id="UP001349994"/>
    </source>
</evidence>
<proteinExistence type="predicted"/>
<name>A0ABU6IF55_9ACTN</name>
<evidence type="ECO:0000313" key="1">
    <source>
        <dbReference type="EMBL" id="MEC4175079.1"/>
    </source>
</evidence>